<dbReference type="InterPro" id="IPR000014">
    <property type="entry name" value="PAS"/>
</dbReference>
<evidence type="ECO:0000256" key="3">
    <source>
        <dbReference type="ARBA" id="ARBA00022991"/>
    </source>
</evidence>
<feature type="domain" description="Histidine kinase" evidence="4">
    <location>
        <begin position="383"/>
        <end position="587"/>
    </location>
</feature>
<feature type="domain" description="PAS" evidence="5">
    <location>
        <begin position="262"/>
        <end position="298"/>
    </location>
</feature>
<dbReference type="InterPro" id="IPR003594">
    <property type="entry name" value="HATPase_dom"/>
</dbReference>
<dbReference type="InterPro" id="IPR001610">
    <property type="entry name" value="PAC"/>
</dbReference>
<dbReference type="Proteomes" id="UP000326865">
    <property type="component" value="Unassembled WGS sequence"/>
</dbReference>
<dbReference type="InterPro" id="IPR035965">
    <property type="entry name" value="PAS-like_dom_sf"/>
</dbReference>
<dbReference type="InterPro" id="IPR005467">
    <property type="entry name" value="His_kinase_dom"/>
</dbReference>
<feature type="domain" description="PAS" evidence="5">
    <location>
        <begin position="139"/>
        <end position="211"/>
    </location>
</feature>
<feature type="domain" description="PAC" evidence="6">
    <location>
        <begin position="212"/>
        <end position="265"/>
    </location>
</feature>
<dbReference type="NCBIfam" id="TIGR00229">
    <property type="entry name" value="sensory_box"/>
    <property type="match status" value="2"/>
</dbReference>
<dbReference type="InterPro" id="IPR000700">
    <property type="entry name" value="PAS-assoc_C"/>
</dbReference>
<dbReference type="PROSITE" id="PS50112">
    <property type="entry name" value="PAS"/>
    <property type="match status" value="2"/>
</dbReference>
<evidence type="ECO:0000259" key="4">
    <source>
        <dbReference type="PROSITE" id="PS50109"/>
    </source>
</evidence>
<dbReference type="Pfam" id="PF02518">
    <property type="entry name" value="HATPase_c"/>
    <property type="match status" value="1"/>
</dbReference>
<dbReference type="CDD" id="cd00130">
    <property type="entry name" value="PAS"/>
    <property type="match status" value="2"/>
</dbReference>
<dbReference type="PROSITE" id="PS50109">
    <property type="entry name" value="HIS_KIN"/>
    <property type="match status" value="1"/>
</dbReference>
<evidence type="ECO:0000259" key="5">
    <source>
        <dbReference type="PROSITE" id="PS50112"/>
    </source>
</evidence>
<evidence type="ECO:0000259" key="6">
    <source>
        <dbReference type="PROSITE" id="PS50113"/>
    </source>
</evidence>
<dbReference type="RefSeq" id="WP_152133607.1">
    <property type="nucleotide sequence ID" value="NZ_QKKZ01000001.1"/>
</dbReference>
<accession>A0A5N5UEI0</accession>
<dbReference type="PANTHER" id="PTHR47429">
    <property type="entry name" value="PROTEIN TWIN LOV 1"/>
    <property type="match status" value="1"/>
</dbReference>
<evidence type="ECO:0000256" key="1">
    <source>
        <dbReference type="ARBA" id="ARBA00022630"/>
    </source>
</evidence>
<dbReference type="Pfam" id="PF08448">
    <property type="entry name" value="PAS_4"/>
    <property type="match status" value="1"/>
</dbReference>
<keyword evidence="1" id="KW-0285">Flavoprotein</keyword>
<dbReference type="EMBL" id="QKKZ01000001">
    <property type="protein sequence ID" value="KAB7515852.1"/>
    <property type="molecule type" value="Genomic_DNA"/>
</dbReference>
<dbReference type="SMART" id="SM00086">
    <property type="entry name" value="PAC"/>
    <property type="match status" value="1"/>
</dbReference>
<proteinExistence type="predicted"/>
<evidence type="ECO:0000313" key="7">
    <source>
        <dbReference type="EMBL" id="KAB7515852.1"/>
    </source>
</evidence>
<dbReference type="SUPFAM" id="SSF55785">
    <property type="entry name" value="PYP-like sensor domain (PAS domain)"/>
    <property type="match status" value="2"/>
</dbReference>
<protein>
    <submittedName>
        <fullName evidence="7">PAS domain-containing protein</fullName>
    </submittedName>
</protein>
<organism evidence="7 8">
    <name type="scientific">Halosegnis rubeus</name>
    <dbReference type="NCBI Taxonomy" id="2212850"/>
    <lineage>
        <taxon>Archaea</taxon>
        <taxon>Methanobacteriati</taxon>
        <taxon>Methanobacteriota</taxon>
        <taxon>Stenosarchaea group</taxon>
        <taxon>Halobacteria</taxon>
        <taxon>Halobacteriales</taxon>
        <taxon>Natronomonadaceae</taxon>
        <taxon>Halosegnis</taxon>
    </lineage>
</organism>
<dbReference type="SUPFAM" id="SSF55874">
    <property type="entry name" value="ATPase domain of HSP90 chaperone/DNA topoisomerase II/histidine kinase"/>
    <property type="match status" value="1"/>
</dbReference>
<sequence length="587" mass="64825">MDTHRRSDTDDGAVRITLGFDSDRNRELLAQLLAQYDVVDFDGSVPDGTDLCIVDAGAFSRVRDALTAWKTASQPTAAPALLVATGDETALWEEYGDAVGTAVDAIQSIPAPKRAIETRVSALVETREESKLAADRRNQLELYGRAMDGAETGIIITEADNDHPIVYANDGFLEMTGYDREDVLGRNCRFLQGPDTDEKTRTELREALHAHQQVSVEILNYRKSGEPFWNELEIVPVTEYGSISHFIGFQRDITERKARERILQRHQRIVQSVSDPILVLDPAGTIEYANDAAAQVFGADTTDTAVTGLFDEEQAGELMESLMLALARDETREQELTLPGDRHTYQFRFRPETLEGSRRVIVVARDITDIRRQQERLSVLDRVLRHNLRNKLNVVAGHAATLTDAPDSDPETIQSAGERISAAAENLLDIAESVRKFGDDTAIDGQAGQQCDLAELVEQTVPRLEVIYPEANVETVAPESAVAVCPDQIEFCLKKLFDDAIDRSGDGSKITVSVVDRNDVVELRVHDDGEAMPQIERRALMTGSETPLEHTQGIALWLVRWAVEGVGGQFHVDVENGTTVTLSLPAV</sequence>
<evidence type="ECO:0000313" key="8">
    <source>
        <dbReference type="Proteomes" id="UP000326865"/>
    </source>
</evidence>
<reference evidence="7 8" key="1">
    <citation type="submission" date="2019-10" db="EMBL/GenBank/DDBJ databases">
        <title>Unraveling microbial dark matter from salterns through culturing: the case of the genus Halosegnis.</title>
        <authorList>
            <person name="Duran-Viseras A."/>
            <person name="Andrei A.-S."/>
            <person name="Vera-Gargallo B."/>
            <person name="Ghai R."/>
            <person name="Sanchez-Porro C."/>
            <person name="Ventosa A."/>
        </authorList>
    </citation>
    <scope>NUCLEOTIDE SEQUENCE [LARGE SCALE GENOMIC DNA]</scope>
    <source>
        <strain evidence="7 8">F18-79</strain>
    </source>
</reference>
<evidence type="ECO:0000256" key="2">
    <source>
        <dbReference type="ARBA" id="ARBA00022643"/>
    </source>
</evidence>
<name>A0A5N5UEI0_9EURY</name>
<dbReference type="SMART" id="SM00091">
    <property type="entry name" value="PAS"/>
    <property type="match status" value="2"/>
</dbReference>
<dbReference type="InterPro" id="IPR013656">
    <property type="entry name" value="PAS_4"/>
</dbReference>
<keyword evidence="2" id="KW-0288">FMN</keyword>
<dbReference type="PROSITE" id="PS50113">
    <property type="entry name" value="PAC"/>
    <property type="match status" value="1"/>
</dbReference>
<dbReference type="AlphaFoldDB" id="A0A5N5UEI0"/>
<comment type="caution">
    <text evidence="7">The sequence shown here is derived from an EMBL/GenBank/DDBJ whole genome shotgun (WGS) entry which is preliminary data.</text>
</comment>
<dbReference type="InterPro" id="IPR036890">
    <property type="entry name" value="HATPase_C_sf"/>
</dbReference>
<dbReference type="PANTHER" id="PTHR47429:SF2">
    <property type="entry name" value="PROTEIN TWIN LOV 1"/>
    <property type="match status" value="1"/>
</dbReference>
<dbReference type="Gene3D" id="3.30.450.20">
    <property type="entry name" value="PAS domain"/>
    <property type="match status" value="2"/>
</dbReference>
<dbReference type="Pfam" id="PF13426">
    <property type="entry name" value="PAS_9"/>
    <property type="match status" value="1"/>
</dbReference>
<gene>
    <name evidence="7" type="ORF">DM867_01535</name>
</gene>
<keyword evidence="8" id="KW-1185">Reference proteome</keyword>
<keyword evidence="3" id="KW-0157">Chromophore</keyword>
<dbReference type="Gene3D" id="3.30.565.10">
    <property type="entry name" value="Histidine kinase-like ATPase, C-terminal domain"/>
    <property type="match status" value="1"/>
</dbReference>